<evidence type="ECO:0000313" key="2">
    <source>
        <dbReference type="Proteomes" id="UP000789396"/>
    </source>
</evidence>
<name>A0A9N9CX36_9GLOM</name>
<feature type="non-terminal residue" evidence="1">
    <location>
        <position position="1"/>
    </location>
</feature>
<comment type="caution">
    <text evidence="1">The sequence shown here is derived from an EMBL/GenBank/DDBJ whole genome shotgun (WGS) entry which is preliminary data.</text>
</comment>
<dbReference type="EMBL" id="CAJVPZ010009914">
    <property type="protein sequence ID" value="CAG8614267.1"/>
    <property type="molecule type" value="Genomic_DNA"/>
</dbReference>
<evidence type="ECO:0000313" key="1">
    <source>
        <dbReference type="EMBL" id="CAG8614267.1"/>
    </source>
</evidence>
<dbReference type="AlphaFoldDB" id="A0A9N9CX36"/>
<gene>
    <name evidence="1" type="ORF">RFULGI_LOCUS7104</name>
</gene>
<dbReference type="Proteomes" id="UP000789396">
    <property type="component" value="Unassembled WGS sequence"/>
</dbReference>
<proteinExistence type="predicted"/>
<sequence>DREVEARRLHISEIMEKIHNKYHTAEKEGNANTANDFITQLDMLLSHVLGIQK</sequence>
<protein>
    <submittedName>
        <fullName evidence="1">18996_t:CDS:1</fullName>
    </submittedName>
</protein>
<accession>A0A9N9CX36</accession>
<reference evidence="1" key="1">
    <citation type="submission" date="2021-06" db="EMBL/GenBank/DDBJ databases">
        <authorList>
            <person name="Kallberg Y."/>
            <person name="Tangrot J."/>
            <person name="Rosling A."/>
        </authorList>
    </citation>
    <scope>NUCLEOTIDE SEQUENCE</scope>
    <source>
        <strain evidence="1">IN212</strain>
    </source>
</reference>
<organism evidence="1 2">
    <name type="scientific">Racocetra fulgida</name>
    <dbReference type="NCBI Taxonomy" id="60492"/>
    <lineage>
        <taxon>Eukaryota</taxon>
        <taxon>Fungi</taxon>
        <taxon>Fungi incertae sedis</taxon>
        <taxon>Mucoromycota</taxon>
        <taxon>Glomeromycotina</taxon>
        <taxon>Glomeromycetes</taxon>
        <taxon>Diversisporales</taxon>
        <taxon>Gigasporaceae</taxon>
        <taxon>Racocetra</taxon>
    </lineage>
</organism>
<keyword evidence="2" id="KW-1185">Reference proteome</keyword>
<dbReference type="OrthoDB" id="5330842at2759"/>